<dbReference type="InterPro" id="IPR029787">
    <property type="entry name" value="Nucleotide_cyclase"/>
</dbReference>
<evidence type="ECO:0000256" key="4">
    <source>
        <dbReference type="ARBA" id="ARBA00022989"/>
    </source>
</evidence>
<dbReference type="SMART" id="SM00044">
    <property type="entry name" value="CYCc"/>
    <property type="match status" value="1"/>
</dbReference>
<dbReference type="GO" id="GO:0035556">
    <property type="term" value="P:intracellular signal transduction"/>
    <property type="evidence" value="ECO:0007669"/>
    <property type="project" value="InterPro"/>
</dbReference>
<dbReference type="GO" id="GO:0005886">
    <property type="term" value="C:plasma membrane"/>
    <property type="evidence" value="ECO:0007669"/>
    <property type="project" value="TreeGrafter"/>
</dbReference>
<evidence type="ECO:0000256" key="3">
    <source>
        <dbReference type="ARBA" id="ARBA00022741"/>
    </source>
</evidence>
<evidence type="ECO:0000256" key="1">
    <source>
        <dbReference type="ARBA" id="ARBA00004370"/>
    </source>
</evidence>
<dbReference type="Pfam" id="PF00211">
    <property type="entry name" value="Guanylate_cyc"/>
    <property type="match status" value="1"/>
</dbReference>
<name>A0A4Y2CLB3_ARAVE</name>
<keyword evidence="2" id="KW-0812">Transmembrane</keyword>
<comment type="subcellular location">
    <subcellularLocation>
        <location evidence="1">Membrane</location>
    </subcellularLocation>
</comment>
<dbReference type="SUPFAM" id="SSF55073">
    <property type="entry name" value="Nucleotide cyclase"/>
    <property type="match status" value="1"/>
</dbReference>
<dbReference type="GO" id="GO:0004016">
    <property type="term" value="F:adenylate cyclase activity"/>
    <property type="evidence" value="ECO:0007669"/>
    <property type="project" value="TreeGrafter"/>
</dbReference>
<evidence type="ECO:0000259" key="8">
    <source>
        <dbReference type="PROSITE" id="PS50125"/>
    </source>
</evidence>
<keyword evidence="9" id="KW-0675">Receptor</keyword>
<keyword evidence="10" id="KW-1185">Reference proteome</keyword>
<proteinExistence type="predicted"/>
<dbReference type="InterPro" id="IPR050401">
    <property type="entry name" value="Cyclic_nucleotide_synthase"/>
</dbReference>
<evidence type="ECO:0000256" key="6">
    <source>
        <dbReference type="ARBA" id="ARBA00023180"/>
    </source>
</evidence>
<sequence length="174" mass="20053">MTEKVEKFSSLSSQKVMLSRFYCFFFKGRQEQTVLVTLNRIKNSGLALGVQPHSPTPGFATVKRYGIANHNSRRFQPYTYILIVLSFYSQVVTFLNDLYTVFDDIISHYDVYKVETIGDAYMVVSGLPIRNDDNHAGEIAFMALELLESIKTFKIRHRPNQKLKLRIGMHTGEF</sequence>
<evidence type="ECO:0000256" key="7">
    <source>
        <dbReference type="ARBA" id="ARBA00023239"/>
    </source>
</evidence>
<organism evidence="9 10">
    <name type="scientific">Araneus ventricosus</name>
    <name type="common">Orbweaver spider</name>
    <name type="synonym">Epeira ventricosa</name>
    <dbReference type="NCBI Taxonomy" id="182803"/>
    <lineage>
        <taxon>Eukaryota</taxon>
        <taxon>Metazoa</taxon>
        <taxon>Ecdysozoa</taxon>
        <taxon>Arthropoda</taxon>
        <taxon>Chelicerata</taxon>
        <taxon>Arachnida</taxon>
        <taxon>Araneae</taxon>
        <taxon>Araneomorphae</taxon>
        <taxon>Entelegynae</taxon>
        <taxon>Araneoidea</taxon>
        <taxon>Araneidae</taxon>
        <taxon>Araneus</taxon>
    </lineage>
</organism>
<dbReference type="Proteomes" id="UP000499080">
    <property type="component" value="Unassembled WGS sequence"/>
</dbReference>
<comment type="caution">
    <text evidence="9">The sequence shown here is derived from an EMBL/GenBank/DDBJ whole genome shotgun (WGS) entry which is preliminary data.</text>
</comment>
<keyword evidence="3" id="KW-0547">Nucleotide-binding</keyword>
<dbReference type="CDD" id="cd07302">
    <property type="entry name" value="CHD"/>
    <property type="match status" value="1"/>
</dbReference>
<dbReference type="AlphaFoldDB" id="A0A4Y2CLB3"/>
<dbReference type="GO" id="GO:0007168">
    <property type="term" value="P:receptor guanylyl cyclase signaling pathway"/>
    <property type="evidence" value="ECO:0007669"/>
    <property type="project" value="TreeGrafter"/>
</dbReference>
<dbReference type="GO" id="GO:0004383">
    <property type="term" value="F:guanylate cyclase activity"/>
    <property type="evidence" value="ECO:0007669"/>
    <property type="project" value="TreeGrafter"/>
</dbReference>
<keyword evidence="5" id="KW-0472">Membrane</keyword>
<dbReference type="EMBL" id="BGPR01000212">
    <property type="protein sequence ID" value="GBM05153.1"/>
    <property type="molecule type" value="Genomic_DNA"/>
</dbReference>
<dbReference type="InterPro" id="IPR001054">
    <property type="entry name" value="A/G_cyclase"/>
</dbReference>
<dbReference type="OrthoDB" id="1890790at2759"/>
<dbReference type="GO" id="GO:0001653">
    <property type="term" value="F:peptide receptor activity"/>
    <property type="evidence" value="ECO:0007669"/>
    <property type="project" value="TreeGrafter"/>
</dbReference>
<dbReference type="PROSITE" id="PS50125">
    <property type="entry name" value="GUANYLATE_CYCLASE_2"/>
    <property type="match status" value="1"/>
</dbReference>
<dbReference type="PANTHER" id="PTHR11920:SF335">
    <property type="entry name" value="GUANYLATE CYCLASE"/>
    <property type="match status" value="1"/>
</dbReference>
<evidence type="ECO:0000313" key="9">
    <source>
        <dbReference type="EMBL" id="GBM05153.1"/>
    </source>
</evidence>
<keyword evidence="4" id="KW-1133">Transmembrane helix</keyword>
<dbReference type="GO" id="GO:0000166">
    <property type="term" value="F:nucleotide binding"/>
    <property type="evidence" value="ECO:0007669"/>
    <property type="project" value="UniProtKB-KW"/>
</dbReference>
<accession>A0A4Y2CLB3</accession>
<gene>
    <name evidence="9" type="primary">Gyc76C_4</name>
    <name evidence="9" type="ORF">AVEN_197715_1</name>
</gene>
<protein>
    <submittedName>
        <fullName evidence="9">Receptor-type guanylate cyclase Gyc76C</fullName>
    </submittedName>
</protein>
<keyword evidence="7" id="KW-0456">Lyase</keyword>
<evidence type="ECO:0000256" key="5">
    <source>
        <dbReference type="ARBA" id="ARBA00023136"/>
    </source>
</evidence>
<keyword evidence="6" id="KW-0325">Glycoprotein</keyword>
<feature type="domain" description="Guanylate cyclase" evidence="8">
    <location>
        <begin position="56"/>
        <end position="174"/>
    </location>
</feature>
<dbReference type="PANTHER" id="PTHR11920">
    <property type="entry name" value="GUANYLYL CYCLASE"/>
    <property type="match status" value="1"/>
</dbReference>
<dbReference type="Gene3D" id="3.30.70.1230">
    <property type="entry name" value="Nucleotide cyclase"/>
    <property type="match status" value="1"/>
</dbReference>
<evidence type="ECO:0000256" key="2">
    <source>
        <dbReference type="ARBA" id="ARBA00022692"/>
    </source>
</evidence>
<reference evidence="9 10" key="1">
    <citation type="journal article" date="2019" name="Sci. Rep.">
        <title>Orb-weaving spider Araneus ventricosus genome elucidates the spidroin gene catalogue.</title>
        <authorList>
            <person name="Kono N."/>
            <person name="Nakamura H."/>
            <person name="Ohtoshi R."/>
            <person name="Moran D.A.P."/>
            <person name="Shinohara A."/>
            <person name="Yoshida Y."/>
            <person name="Fujiwara M."/>
            <person name="Mori M."/>
            <person name="Tomita M."/>
            <person name="Arakawa K."/>
        </authorList>
    </citation>
    <scope>NUCLEOTIDE SEQUENCE [LARGE SCALE GENOMIC DNA]</scope>
</reference>
<evidence type="ECO:0000313" key="10">
    <source>
        <dbReference type="Proteomes" id="UP000499080"/>
    </source>
</evidence>